<dbReference type="GO" id="GO:0016020">
    <property type="term" value="C:membrane"/>
    <property type="evidence" value="ECO:0007669"/>
    <property type="project" value="UniProtKB-SubCell"/>
</dbReference>
<evidence type="ECO:0000313" key="7">
    <source>
        <dbReference type="EMBL" id="AVO45542.1"/>
    </source>
</evidence>
<feature type="transmembrane region" description="Helical" evidence="5">
    <location>
        <begin position="43"/>
        <end position="74"/>
    </location>
</feature>
<feature type="transmembrane region" description="Helical" evidence="5">
    <location>
        <begin position="227"/>
        <end position="246"/>
    </location>
</feature>
<evidence type="ECO:0000256" key="3">
    <source>
        <dbReference type="ARBA" id="ARBA00022989"/>
    </source>
</evidence>
<feature type="transmembrane region" description="Helical" evidence="5">
    <location>
        <begin position="349"/>
        <end position="376"/>
    </location>
</feature>
<feature type="transmembrane region" description="Helical" evidence="5">
    <location>
        <begin position="204"/>
        <end position="221"/>
    </location>
</feature>
<dbReference type="RefSeq" id="WP_106748883.1">
    <property type="nucleotide sequence ID" value="NZ_CP027668.1"/>
</dbReference>
<keyword evidence="2 5" id="KW-0812">Transmembrane</keyword>
<keyword evidence="8" id="KW-1185">Reference proteome</keyword>
<dbReference type="KEGG" id="phr:C6569_10960"/>
<evidence type="ECO:0000256" key="4">
    <source>
        <dbReference type="ARBA" id="ARBA00023136"/>
    </source>
</evidence>
<evidence type="ECO:0000313" key="8">
    <source>
        <dbReference type="Proteomes" id="UP000237889"/>
    </source>
</evidence>
<sequence length="449" mass="48527">MMSSRGAPERGDANWRAGRGFLGALWAWLWATIDDPNRIAWLYIPVLAFLPLTFGSVATFFYFGACIYVGLIFLGRRIAWVWPPTTAFGCLVTLGYFAVTAISPLAFPNKAAGWLDVGTAMHYLTLTMLVGTLVQTPKVDVFALFLNGVRAAAILSFGHALLQVQVLGHPRATAGMANAIPFGDTAMLAAGLAMVGFARLSGPMRIFAVMALVCGIGGSFLSQTRGALLALPLVVLVVAVHIWPAVRMRRWQAAMTAALIAGALAIFAVAMKVPERVDEVRQALQSETMDLERDPSTAHRVLLWTYGLEAFVDRPVFGYGSQNAVAEVRRRAAAEGFEIPPYRHLHNEFISVAVGRGVVGLLVLVLLLAAPLVIVAQAPPDDRQRDRWAFAVLLSGSYGIFGLTNLLFSHDQTNTVYATAYLVLLVAAHQARVGLTAFSRPFLGVPPRP</sequence>
<feature type="transmembrane region" description="Helical" evidence="5">
    <location>
        <begin position="141"/>
        <end position="162"/>
    </location>
</feature>
<protein>
    <recommendedName>
        <fullName evidence="6">O-antigen ligase-related domain-containing protein</fullName>
    </recommendedName>
</protein>
<reference evidence="7 8" key="1">
    <citation type="submission" date="2018-03" db="EMBL/GenBank/DDBJ databases">
        <title>Genome sequencing of Phreatobacter sp.</title>
        <authorList>
            <person name="Kim S.-J."/>
            <person name="Heo J."/>
            <person name="Kwon S.-W."/>
        </authorList>
    </citation>
    <scope>NUCLEOTIDE SEQUENCE [LARGE SCALE GENOMIC DNA]</scope>
    <source>
        <strain evidence="7 8">S-12</strain>
    </source>
</reference>
<feature type="transmembrane region" description="Helical" evidence="5">
    <location>
        <begin position="420"/>
        <end position="438"/>
    </location>
</feature>
<evidence type="ECO:0000256" key="1">
    <source>
        <dbReference type="ARBA" id="ARBA00004141"/>
    </source>
</evidence>
<dbReference type="PANTHER" id="PTHR37422:SF23">
    <property type="entry name" value="TEICHURONIC ACID BIOSYNTHESIS PROTEIN TUAE"/>
    <property type="match status" value="1"/>
</dbReference>
<evidence type="ECO:0000259" key="6">
    <source>
        <dbReference type="Pfam" id="PF04932"/>
    </source>
</evidence>
<name>A0A2S0NBK6_9HYPH</name>
<dbReference type="OrthoDB" id="7915840at2"/>
<dbReference type="InterPro" id="IPR007016">
    <property type="entry name" value="O-antigen_ligase-rel_domated"/>
</dbReference>
<evidence type="ECO:0000256" key="2">
    <source>
        <dbReference type="ARBA" id="ARBA00022692"/>
    </source>
</evidence>
<gene>
    <name evidence="7" type="ORF">C6569_10960</name>
</gene>
<feature type="transmembrane region" description="Helical" evidence="5">
    <location>
        <begin position="86"/>
        <end position="107"/>
    </location>
</feature>
<comment type="subcellular location">
    <subcellularLocation>
        <location evidence="1">Membrane</location>
        <topology evidence="1">Multi-pass membrane protein</topology>
    </subcellularLocation>
</comment>
<organism evidence="7 8">
    <name type="scientific">Phreatobacter cathodiphilus</name>
    <dbReference type="NCBI Taxonomy" id="1868589"/>
    <lineage>
        <taxon>Bacteria</taxon>
        <taxon>Pseudomonadati</taxon>
        <taxon>Pseudomonadota</taxon>
        <taxon>Alphaproteobacteria</taxon>
        <taxon>Hyphomicrobiales</taxon>
        <taxon>Phreatobacteraceae</taxon>
        <taxon>Phreatobacter</taxon>
    </lineage>
</organism>
<dbReference type="PANTHER" id="PTHR37422">
    <property type="entry name" value="TEICHURONIC ACID BIOSYNTHESIS PROTEIN TUAE"/>
    <property type="match status" value="1"/>
</dbReference>
<dbReference type="Pfam" id="PF04932">
    <property type="entry name" value="Wzy_C"/>
    <property type="match status" value="1"/>
</dbReference>
<keyword evidence="3 5" id="KW-1133">Transmembrane helix</keyword>
<dbReference type="InterPro" id="IPR051533">
    <property type="entry name" value="WaaL-like"/>
</dbReference>
<accession>A0A2S0NBK6</accession>
<feature type="domain" description="O-antigen ligase-related" evidence="6">
    <location>
        <begin position="211"/>
        <end position="365"/>
    </location>
</feature>
<feature type="transmembrane region" description="Helical" evidence="5">
    <location>
        <begin position="12"/>
        <end position="31"/>
    </location>
</feature>
<proteinExistence type="predicted"/>
<feature type="transmembrane region" description="Helical" evidence="5">
    <location>
        <begin position="113"/>
        <end position="134"/>
    </location>
</feature>
<keyword evidence="4 5" id="KW-0472">Membrane</keyword>
<feature type="transmembrane region" description="Helical" evidence="5">
    <location>
        <begin position="253"/>
        <end position="271"/>
    </location>
</feature>
<feature type="transmembrane region" description="Helical" evidence="5">
    <location>
        <begin position="388"/>
        <end position="408"/>
    </location>
</feature>
<dbReference type="Proteomes" id="UP000237889">
    <property type="component" value="Chromosome"/>
</dbReference>
<dbReference type="EMBL" id="CP027668">
    <property type="protein sequence ID" value="AVO45542.1"/>
    <property type="molecule type" value="Genomic_DNA"/>
</dbReference>
<dbReference type="AlphaFoldDB" id="A0A2S0NBK6"/>
<evidence type="ECO:0000256" key="5">
    <source>
        <dbReference type="SAM" id="Phobius"/>
    </source>
</evidence>